<gene>
    <name evidence="2" type="ORF">F442_00736</name>
</gene>
<protein>
    <submittedName>
        <fullName evidence="2">Uncharacterized protein</fullName>
    </submittedName>
</protein>
<evidence type="ECO:0000313" key="2">
    <source>
        <dbReference type="EMBL" id="ETP54593.1"/>
    </source>
</evidence>
<feature type="region of interest" description="Disordered" evidence="1">
    <location>
        <begin position="34"/>
        <end position="73"/>
    </location>
</feature>
<evidence type="ECO:0000313" key="3">
    <source>
        <dbReference type="Proteomes" id="UP000018948"/>
    </source>
</evidence>
<name>W3A4R7_PHYNI</name>
<reference evidence="2 3" key="1">
    <citation type="submission" date="2013-11" db="EMBL/GenBank/DDBJ databases">
        <title>The Genome Sequence of Phytophthora parasitica P10297.</title>
        <authorList>
            <consortium name="The Broad Institute Genomics Platform"/>
            <person name="Russ C."/>
            <person name="Tyler B."/>
            <person name="Panabieres F."/>
            <person name="Shan W."/>
            <person name="Tripathy S."/>
            <person name="Grunwald N."/>
            <person name="Machado M."/>
            <person name="Johnson C.S."/>
            <person name="Walker B."/>
            <person name="Young S.K."/>
            <person name="Zeng Q."/>
            <person name="Gargeya S."/>
            <person name="Fitzgerald M."/>
            <person name="Haas B."/>
            <person name="Abouelleil A."/>
            <person name="Allen A.W."/>
            <person name="Alvarado L."/>
            <person name="Arachchi H.M."/>
            <person name="Berlin A.M."/>
            <person name="Chapman S.B."/>
            <person name="Gainer-Dewar J."/>
            <person name="Goldberg J."/>
            <person name="Griggs A."/>
            <person name="Gujja S."/>
            <person name="Hansen M."/>
            <person name="Howarth C."/>
            <person name="Imamovic A."/>
            <person name="Ireland A."/>
            <person name="Larimer J."/>
            <person name="McCowan C."/>
            <person name="Murphy C."/>
            <person name="Pearson M."/>
            <person name="Poon T.W."/>
            <person name="Priest M."/>
            <person name="Roberts A."/>
            <person name="Saif S."/>
            <person name="Shea T."/>
            <person name="Sisk P."/>
            <person name="Sykes S."/>
            <person name="Wortman J."/>
            <person name="Nusbaum C."/>
            <person name="Birren B."/>
        </authorList>
    </citation>
    <scope>NUCLEOTIDE SEQUENCE [LARGE SCALE GENOMIC DNA]</scope>
    <source>
        <strain evidence="2 3">P10297</strain>
    </source>
</reference>
<organism evidence="2 3">
    <name type="scientific">Phytophthora nicotianae P10297</name>
    <dbReference type="NCBI Taxonomy" id="1317064"/>
    <lineage>
        <taxon>Eukaryota</taxon>
        <taxon>Sar</taxon>
        <taxon>Stramenopiles</taxon>
        <taxon>Oomycota</taxon>
        <taxon>Peronosporomycetes</taxon>
        <taxon>Peronosporales</taxon>
        <taxon>Peronosporaceae</taxon>
        <taxon>Phytophthora</taxon>
    </lineage>
</organism>
<dbReference type="EMBL" id="ANIY01000148">
    <property type="protein sequence ID" value="ETP54593.1"/>
    <property type="molecule type" value="Genomic_DNA"/>
</dbReference>
<sequence>MELRQDQMSLNVERAFTAIQSLAQRAIVQEERLARSVEAQKSPRPEFAVSSREGPRSAPPSVPSEVSSSPAVP</sequence>
<comment type="caution">
    <text evidence="2">The sequence shown here is derived from an EMBL/GenBank/DDBJ whole genome shotgun (WGS) entry which is preliminary data.</text>
</comment>
<proteinExistence type="predicted"/>
<dbReference type="AlphaFoldDB" id="W3A4R7"/>
<accession>W3A4R7</accession>
<dbReference type="Proteomes" id="UP000018948">
    <property type="component" value="Unassembled WGS sequence"/>
</dbReference>
<feature type="compositionally biased region" description="Low complexity" evidence="1">
    <location>
        <begin position="63"/>
        <end position="73"/>
    </location>
</feature>
<evidence type="ECO:0000256" key="1">
    <source>
        <dbReference type="SAM" id="MobiDB-lite"/>
    </source>
</evidence>